<dbReference type="PANTHER" id="PTHR30266:SF2">
    <property type="entry name" value="LARGE-CONDUCTANCE MECHANOSENSITIVE CHANNEL"/>
    <property type="match status" value="1"/>
</dbReference>
<keyword evidence="9" id="KW-0407">Ion channel</keyword>
<evidence type="ECO:0000256" key="4">
    <source>
        <dbReference type="ARBA" id="ARBA00022475"/>
    </source>
</evidence>
<keyword evidence="5 10" id="KW-0812">Transmembrane</keyword>
<feature type="transmembrane region" description="Helical" evidence="10">
    <location>
        <begin position="79"/>
        <end position="103"/>
    </location>
</feature>
<dbReference type="AlphaFoldDB" id="A0A644WD31"/>
<dbReference type="InterPro" id="IPR019823">
    <property type="entry name" value="Mechanosensitive_channel_CS"/>
</dbReference>
<dbReference type="EMBL" id="VSSQ01000812">
    <property type="protein sequence ID" value="MPM01662.1"/>
    <property type="molecule type" value="Genomic_DNA"/>
</dbReference>
<keyword evidence="4" id="KW-1003">Cell membrane</keyword>
<dbReference type="NCBIfam" id="NF010557">
    <property type="entry name" value="PRK13952.1"/>
    <property type="match status" value="1"/>
</dbReference>
<keyword evidence="7" id="KW-0406">Ion transport</keyword>
<comment type="similarity">
    <text evidence="2">Belongs to the MscL family.</text>
</comment>
<protein>
    <submittedName>
        <fullName evidence="11">Large-conductance mechanosensitive channel</fullName>
    </submittedName>
</protein>
<keyword evidence="3" id="KW-0813">Transport</keyword>
<dbReference type="HAMAP" id="MF_00115">
    <property type="entry name" value="MscL"/>
    <property type="match status" value="1"/>
</dbReference>
<dbReference type="Gene3D" id="1.10.1200.120">
    <property type="entry name" value="Large-conductance mechanosensitive channel, MscL, domain 1"/>
    <property type="match status" value="1"/>
</dbReference>
<dbReference type="PROSITE" id="PS01327">
    <property type="entry name" value="MSCL"/>
    <property type="match status" value="1"/>
</dbReference>
<evidence type="ECO:0000256" key="3">
    <source>
        <dbReference type="ARBA" id="ARBA00022448"/>
    </source>
</evidence>
<comment type="subcellular location">
    <subcellularLocation>
        <location evidence="1">Cell membrane</location>
        <topology evidence="1">Multi-pass membrane protein</topology>
    </subcellularLocation>
</comment>
<evidence type="ECO:0000256" key="5">
    <source>
        <dbReference type="ARBA" id="ARBA00022692"/>
    </source>
</evidence>
<evidence type="ECO:0000256" key="1">
    <source>
        <dbReference type="ARBA" id="ARBA00004651"/>
    </source>
</evidence>
<dbReference type="Pfam" id="PF01741">
    <property type="entry name" value="MscL"/>
    <property type="match status" value="1"/>
</dbReference>
<evidence type="ECO:0000313" key="11">
    <source>
        <dbReference type="EMBL" id="MPM01662.1"/>
    </source>
</evidence>
<dbReference type="NCBIfam" id="TIGR00220">
    <property type="entry name" value="mscL"/>
    <property type="match status" value="1"/>
</dbReference>
<keyword evidence="8 10" id="KW-0472">Membrane</keyword>
<evidence type="ECO:0000256" key="8">
    <source>
        <dbReference type="ARBA" id="ARBA00023136"/>
    </source>
</evidence>
<accession>A0A644WD31</accession>
<dbReference type="PRINTS" id="PR01264">
    <property type="entry name" value="MECHCHANNEL"/>
</dbReference>
<dbReference type="InterPro" id="IPR037673">
    <property type="entry name" value="MSC/AndL"/>
</dbReference>
<keyword evidence="6 10" id="KW-1133">Transmembrane helix</keyword>
<dbReference type="SUPFAM" id="SSF81330">
    <property type="entry name" value="Gated mechanosensitive channel"/>
    <property type="match status" value="1"/>
</dbReference>
<evidence type="ECO:0000256" key="10">
    <source>
        <dbReference type="SAM" id="Phobius"/>
    </source>
</evidence>
<name>A0A644WD31_9ZZZZ</name>
<organism evidence="11">
    <name type="scientific">bioreactor metagenome</name>
    <dbReference type="NCBI Taxonomy" id="1076179"/>
    <lineage>
        <taxon>unclassified sequences</taxon>
        <taxon>metagenomes</taxon>
        <taxon>ecological metagenomes</taxon>
    </lineage>
</organism>
<dbReference type="GO" id="GO:0005886">
    <property type="term" value="C:plasma membrane"/>
    <property type="evidence" value="ECO:0007669"/>
    <property type="project" value="UniProtKB-SubCell"/>
</dbReference>
<evidence type="ECO:0000256" key="9">
    <source>
        <dbReference type="ARBA" id="ARBA00023303"/>
    </source>
</evidence>
<evidence type="ECO:0000256" key="6">
    <source>
        <dbReference type="ARBA" id="ARBA00022989"/>
    </source>
</evidence>
<evidence type="ECO:0000256" key="2">
    <source>
        <dbReference type="ARBA" id="ARBA00007254"/>
    </source>
</evidence>
<sequence>MSFFKEFRTFALKGNVMDMAVGVIIGAAFSKIVSSLVTDIIMPPIGKVVGNIDFSNLFINLSDKPVTTLAEATKMKVPVIAYGLFLTNIIYFLIIAFVIFILVSQLNKLKREEVQEAARLCPYCKSEIAKDATRCPHCTSQLKD</sequence>
<dbReference type="PANTHER" id="PTHR30266">
    <property type="entry name" value="MECHANOSENSITIVE CHANNEL MSCL"/>
    <property type="match status" value="1"/>
</dbReference>
<proteinExistence type="inferred from homology"/>
<reference evidence="11" key="1">
    <citation type="submission" date="2019-08" db="EMBL/GenBank/DDBJ databases">
        <authorList>
            <person name="Kucharzyk K."/>
            <person name="Murdoch R.W."/>
            <person name="Higgins S."/>
            <person name="Loffler F."/>
        </authorList>
    </citation>
    <scope>NUCLEOTIDE SEQUENCE</scope>
</reference>
<evidence type="ECO:0000256" key="7">
    <source>
        <dbReference type="ARBA" id="ARBA00023065"/>
    </source>
</evidence>
<dbReference type="InterPro" id="IPR036019">
    <property type="entry name" value="MscL_channel"/>
</dbReference>
<gene>
    <name evidence="11" type="primary">mscL_10</name>
    <name evidence="11" type="ORF">SDC9_47902</name>
</gene>
<dbReference type="GO" id="GO:0008381">
    <property type="term" value="F:mechanosensitive monoatomic ion channel activity"/>
    <property type="evidence" value="ECO:0007669"/>
    <property type="project" value="InterPro"/>
</dbReference>
<dbReference type="InterPro" id="IPR001185">
    <property type="entry name" value="MS_channel"/>
</dbReference>
<comment type="caution">
    <text evidence="11">The sequence shown here is derived from an EMBL/GenBank/DDBJ whole genome shotgun (WGS) entry which is preliminary data.</text>
</comment>
<feature type="transmembrane region" description="Helical" evidence="10">
    <location>
        <begin position="20"/>
        <end position="42"/>
    </location>
</feature>